<comment type="caution">
    <text evidence="1">The sequence shown here is derived from an EMBL/GenBank/DDBJ whole genome shotgun (WGS) entry which is preliminary data.</text>
</comment>
<name>A0ABS1QX89_9GAMM</name>
<protein>
    <submittedName>
        <fullName evidence="1">Uncharacterized protein</fullName>
    </submittedName>
</protein>
<evidence type="ECO:0000313" key="2">
    <source>
        <dbReference type="Proteomes" id="UP000638570"/>
    </source>
</evidence>
<accession>A0ABS1QX89</accession>
<dbReference type="RefSeq" id="WP_202088845.1">
    <property type="nucleotide sequence ID" value="NZ_JAERTZ010000036.1"/>
</dbReference>
<dbReference type="Proteomes" id="UP000638570">
    <property type="component" value="Unassembled WGS sequence"/>
</dbReference>
<gene>
    <name evidence="1" type="ORF">JKV55_19535</name>
</gene>
<dbReference type="EMBL" id="JAERTZ010000036">
    <property type="protein sequence ID" value="MBL1379498.1"/>
    <property type="molecule type" value="Genomic_DNA"/>
</dbReference>
<sequence>MSAHEQKQLIASFWDLPIEAQQATARFLVGAKLGEIVEAHAHGVVEVEVEYFRHGKCHKLVWDASHGKLLGGTEQIVIDEVLTHLPASGRAAALAGGQRIRHIKVKHAKPDDREYLHVHYLSEQGAISNQKLELDGSPFCN</sequence>
<keyword evidence="2" id="KW-1185">Reference proteome</keyword>
<reference evidence="2" key="1">
    <citation type="submission" date="2021-01" db="EMBL/GenBank/DDBJ databases">
        <title>Genome public.</title>
        <authorList>
            <person name="Liu C."/>
            <person name="Sun Q."/>
        </authorList>
    </citation>
    <scope>NUCLEOTIDE SEQUENCE [LARGE SCALE GENOMIC DNA]</scope>
    <source>
        <strain evidence="2">CGMCC 1.18722</strain>
    </source>
</reference>
<proteinExistence type="predicted"/>
<organism evidence="1 2">
    <name type="scientific">Zobellella iuensis</name>
    <dbReference type="NCBI Taxonomy" id="2803811"/>
    <lineage>
        <taxon>Bacteria</taxon>
        <taxon>Pseudomonadati</taxon>
        <taxon>Pseudomonadota</taxon>
        <taxon>Gammaproteobacteria</taxon>
        <taxon>Aeromonadales</taxon>
        <taxon>Aeromonadaceae</taxon>
        <taxon>Zobellella</taxon>
    </lineage>
</organism>
<evidence type="ECO:0000313" key="1">
    <source>
        <dbReference type="EMBL" id="MBL1379498.1"/>
    </source>
</evidence>